<reference evidence="2 3" key="1">
    <citation type="submission" date="2016-10" db="EMBL/GenBank/DDBJ databases">
        <authorList>
            <person name="de Groot N.N."/>
        </authorList>
    </citation>
    <scope>NUCLEOTIDE SEQUENCE [LARGE SCALE GENOMIC DNA]</scope>
    <source>
        <strain evidence="2 3">DSM 28129</strain>
    </source>
</reference>
<dbReference type="RefSeq" id="WP_091227637.1">
    <property type="nucleotide sequence ID" value="NZ_FNBG01000005.1"/>
</dbReference>
<dbReference type="EMBL" id="FNBG01000005">
    <property type="protein sequence ID" value="SDF03277.1"/>
    <property type="molecule type" value="Genomic_DNA"/>
</dbReference>
<dbReference type="NCBIfam" id="TIGR01764">
    <property type="entry name" value="excise"/>
    <property type="match status" value="1"/>
</dbReference>
<dbReference type="InterPro" id="IPR010093">
    <property type="entry name" value="SinI_DNA-bd"/>
</dbReference>
<accession>A0A1G7HRX5</accession>
<evidence type="ECO:0000313" key="3">
    <source>
        <dbReference type="Proteomes" id="UP000198972"/>
    </source>
</evidence>
<gene>
    <name evidence="2" type="ORF">SAMN04488542_10516</name>
</gene>
<organism evidence="2 3">
    <name type="scientific">Fontibacillus panacisegetis</name>
    <dbReference type="NCBI Taxonomy" id="670482"/>
    <lineage>
        <taxon>Bacteria</taxon>
        <taxon>Bacillati</taxon>
        <taxon>Bacillota</taxon>
        <taxon>Bacilli</taxon>
        <taxon>Bacillales</taxon>
        <taxon>Paenibacillaceae</taxon>
        <taxon>Fontibacillus</taxon>
    </lineage>
</organism>
<dbReference type="Pfam" id="PF12728">
    <property type="entry name" value="HTH_17"/>
    <property type="match status" value="1"/>
</dbReference>
<dbReference type="STRING" id="670482.SAMN04488542_10516"/>
<dbReference type="Proteomes" id="UP000198972">
    <property type="component" value="Unassembled WGS sequence"/>
</dbReference>
<sequence length="66" mass="7655">MLQDYPEVITVEELLDILLIGRNSAYRLLKSGEIKSIKIGHTYRIPILSVKEFILSKARMDLSKYM</sequence>
<name>A0A1G7HRX5_9BACL</name>
<feature type="domain" description="Helix-turn-helix" evidence="1">
    <location>
        <begin position="9"/>
        <end position="56"/>
    </location>
</feature>
<dbReference type="GO" id="GO:0003677">
    <property type="term" value="F:DNA binding"/>
    <property type="evidence" value="ECO:0007669"/>
    <property type="project" value="InterPro"/>
</dbReference>
<protein>
    <submittedName>
        <fullName evidence="2">DNA binding domain-containing protein, excisionase family</fullName>
    </submittedName>
</protein>
<evidence type="ECO:0000313" key="2">
    <source>
        <dbReference type="EMBL" id="SDF03277.1"/>
    </source>
</evidence>
<dbReference type="InterPro" id="IPR041657">
    <property type="entry name" value="HTH_17"/>
</dbReference>
<dbReference type="AlphaFoldDB" id="A0A1G7HRX5"/>
<evidence type="ECO:0000259" key="1">
    <source>
        <dbReference type="Pfam" id="PF12728"/>
    </source>
</evidence>
<keyword evidence="3" id="KW-1185">Reference proteome</keyword>
<dbReference type="OrthoDB" id="122388at2"/>
<proteinExistence type="predicted"/>